<evidence type="ECO:0000313" key="1">
    <source>
        <dbReference type="EMBL" id="MRY13824.1"/>
    </source>
</evidence>
<comment type="caution">
    <text evidence="1">The sequence shown here is derived from an EMBL/GenBank/DDBJ whole genome shotgun (WGS) entry which is preliminary data.</text>
</comment>
<evidence type="ECO:0008006" key="2">
    <source>
        <dbReference type="Google" id="ProtNLM"/>
    </source>
</evidence>
<organism evidence="1">
    <name type="scientific">Parabacteroides goldsteinii</name>
    <dbReference type="NCBI Taxonomy" id="328812"/>
    <lineage>
        <taxon>Bacteria</taxon>
        <taxon>Pseudomonadati</taxon>
        <taxon>Bacteroidota</taxon>
        <taxon>Bacteroidia</taxon>
        <taxon>Bacteroidales</taxon>
        <taxon>Tannerellaceae</taxon>
        <taxon>Parabacteroides</taxon>
    </lineage>
</organism>
<dbReference type="EMBL" id="WKLP01000036">
    <property type="protein sequence ID" value="MRY13824.1"/>
    <property type="molecule type" value="Genomic_DNA"/>
</dbReference>
<proteinExistence type="predicted"/>
<accession>A0A6G1ZIN2</accession>
<dbReference type="AlphaFoldDB" id="A0A6G1ZIN2"/>
<reference evidence="1" key="1">
    <citation type="journal article" date="2019" name="Nat. Med.">
        <title>A library of human gut bacterial isolates paired with longitudinal multiomics data enables mechanistic microbiome research.</title>
        <authorList>
            <person name="Poyet M."/>
            <person name="Groussin M."/>
            <person name="Gibbons S.M."/>
            <person name="Avila-Pacheco J."/>
            <person name="Jiang X."/>
            <person name="Kearney S.M."/>
            <person name="Perrotta A.R."/>
            <person name="Berdy B."/>
            <person name="Zhao S."/>
            <person name="Lieberman T.D."/>
            <person name="Swanson P.K."/>
            <person name="Smith M."/>
            <person name="Roesemann S."/>
            <person name="Alexander J.E."/>
            <person name="Rich S.A."/>
            <person name="Livny J."/>
            <person name="Vlamakis H."/>
            <person name="Clish C."/>
            <person name="Bullock K."/>
            <person name="Deik A."/>
            <person name="Scott J."/>
            <person name="Pierce K.A."/>
            <person name="Xavier R.J."/>
            <person name="Alm E.J."/>
        </authorList>
    </citation>
    <scope>NUCLEOTIDE SEQUENCE</scope>
    <source>
        <strain evidence="1">BIOML-A4</strain>
    </source>
</reference>
<protein>
    <recommendedName>
        <fullName evidence="2">Peptidase M48 domain-containing protein</fullName>
    </recommendedName>
</protein>
<name>A0A6G1ZIN2_9BACT</name>
<sequence length="57" mass="6654">MSLNGGACHRCFYFRSYHKYQRNNYPDKILFISLSGMSGLFATHPPIGKRIQILEQF</sequence>
<gene>
    <name evidence="1" type="ORF">GKE01_20495</name>
</gene>